<dbReference type="Gene3D" id="3.30.890.10">
    <property type="entry name" value="Methyl-cpg-binding Protein 2, Chain A"/>
    <property type="match status" value="1"/>
</dbReference>
<keyword evidence="5" id="KW-0539">Nucleus</keyword>
<dbReference type="PANTHER" id="PTHR33729:SF6">
    <property type="entry name" value="METHYL-CPG-BINDING DOMAIN-CONTAINING PROTEIN 11"/>
    <property type="match status" value="1"/>
</dbReference>
<dbReference type="PANTHER" id="PTHR33729">
    <property type="entry name" value="METHYL-CPG BINDING DOMAIN CONTAINING PROTEIN, EXPRESSED"/>
    <property type="match status" value="1"/>
</dbReference>
<feature type="compositionally biased region" description="Basic and acidic residues" evidence="6">
    <location>
        <begin position="99"/>
        <end position="108"/>
    </location>
</feature>
<name>A0ABP1AGX3_9BRYO</name>
<dbReference type="InterPro" id="IPR039622">
    <property type="entry name" value="MBD10/11"/>
</dbReference>
<dbReference type="InterPro" id="IPR016177">
    <property type="entry name" value="DNA-bd_dom_sf"/>
</dbReference>
<dbReference type="InterPro" id="IPR001739">
    <property type="entry name" value="Methyl_CpG_DNA-bd"/>
</dbReference>
<evidence type="ECO:0000256" key="6">
    <source>
        <dbReference type="SAM" id="MobiDB-lite"/>
    </source>
</evidence>
<evidence type="ECO:0000256" key="5">
    <source>
        <dbReference type="ARBA" id="ARBA00023242"/>
    </source>
</evidence>
<keyword evidence="4" id="KW-0804">Transcription</keyword>
<proteinExistence type="predicted"/>
<evidence type="ECO:0000313" key="8">
    <source>
        <dbReference type="EMBL" id="CAK9861764.1"/>
    </source>
</evidence>
<evidence type="ECO:0000259" key="7">
    <source>
        <dbReference type="PROSITE" id="PS50982"/>
    </source>
</evidence>
<organism evidence="8 9">
    <name type="scientific">Sphagnum jensenii</name>
    <dbReference type="NCBI Taxonomy" id="128206"/>
    <lineage>
        <taxon>Eukaryota</taxon>
        <taxon>Viridiplantae</taxon>
        <taxon>Streptophyta</taxon>
        <taxon>Embryophyta</taxon>
        <taxon>Bryophyta</taxon>
        <taxon>Sphagnophytina</taxon>
        <taxon>Sphagnopsida</taxon>
        <taxon>Sphagnales</taxon>
        <taxon>Sphagnaceae</taxon>
        <taxon>Sphagnum</taxon>
    </lineage>
</organism>
<protein>
    <recommendedName>
        <fullName evidence="7">MBD domain-containing protein</fullName>
    </recommendedName>
</protein>
<evidence type="ECO:0000256" key="4">
    <source>
        <dbReference type="ARBA" id="ARBA00023163"/>
    </source>
</evidence>
<keyword evidence="2" id="KW-0805">Transcription regulation</keyword>
<dbReference type="PROSITE" id="PS50982">
    <property type="entry name" value="MBD"/>
    <property type="match status" value="1"/>
</dbReference>
<evidence type="ECO:0000256" key="3">
    <source>
        <dbReference type="ARBA" id="ARBA00023125"/>
    </source>
</evidence>
<comment type="subcellular location">
    <subcellularLocation>
        <location evidence="1">Nucleus</location>
    </subcellularLocation>
</comment>
<dbReference type="Pfam" id="PF01429">
    <property type="entry name" value="MBD"/>
    <property type="match status" value="1"/>
</dbReference>
<reference evidence="8" key="1">
    <citation type="submission" date="2024-03" db="EMBL/GenBank/DDBJ databases">
        <authorList>
            <consortium name="ELIXIR-Norway"/>
            <consortium name="Elixir Norway"/>
        </authorList>
    </citation>
    <scope>NUCLEOTIDE SEQUENCE</scope>
</reference>
<evidence type="ECO:0000313" key="9">
    <source>
        <dbReference type="Proteomes" id="UP001497522"/>
    </source>
</evidence>
<sequence>MASPKASAASSIAPSGTTFPEAVFEDLSSTLLGWKKKFSKKIGGSTPKGKGVSYVTPDGEEIRSKRQMKKYLKGHPAGPTAADFDWTSGESPRRSLRLSSKERLSSDSLEAKAELPVTKRSKRVVFDTAKDTVSPVVAATGRKGRAKETVAALVAGNEEDMQDVKKDTEQAKEVQATEEKADVEKVNGQQLEASVSVENKIVNNTEGEKGASAAADEPVLMDVDVLSSAINDDVLQADKNLVNKGAVKTVESEIHVLPTVATTVATGEDPTSKHEEKQHAALASEVRLESDVGTFTIQNGKKAEVDGEGTYVPVSSVVEQTATEQMSEVNVIEEILNQQITNFLTDEHPEEDKKANGVDINNLVSDNRQEVKSKAVELPQPQGIHALVDASVTFAPGAEPQEEEAPHTLSDLLQPVGIIST</sequence>
<accession>A0ABP1AGX3</accession>
<gene>
    <name evidence="8" type="ORF">CSSPJE1EN2_LOCUS4759</name>
</gene>
<feature type="domain" description="MBD" evidence="7">
    <location>
        <begin position="20"/>
        <end position="91"/>
    </location>
</feature>
<evidence type="ECO:0000256" key="1">
    <source>
        <dbReference type="ARBA" id="ARBA00004123"/>
    </source>
</evidence>
<feature type="region of interest" description="Disordered" evidence="6">
    <location>
        <begin position="71"/>
        <end position="108"/>
    </location>
</feature>
<keyword evidence="3" id="KW-0238">DNA-binding</keyword>
<keyword evidence="9" id="KW-1185">Reference proteome</keyword>
<dbReference type="Proteomes" id="UP001497522">
    <property type="component" value="Chromosome 12"/>
</dbReference>
<dbReference type="SUPFAM" id="SSF54171">
    <property type="entry name" value="DNA-binding domain"/>
    <property type="match status" value="1"/>
</dbReference>
<dbReference type="EMBL" id="OZ023713">
    <property type="protein sequence ID" value="CAK9861764.1"/>
    <property type="molecule type" value="Genomic_DNA"/>
</dbReference>
<evidence type="ECO:0000256" key="2">
    <source>
        <dbReference type="ARBA" id="ARBA00023015"/>
    </source>
</evidence>